<organism evidence="1 2">
    <name type="scientific">Mesonia hippocampi</name>
    <dbReference type="NCBI Taxonomy" id="1628250"/>
    <lineage>
        <taxon>Bacteria</taxon>
        <taxon>Pseudomonadati</taxon>
        <taxon>Bacteroidota</taxon>
        <taxon>Flavobacteriia</taxon>
        <taxon>Flavobacteriales</taxon>
        <taxon>Flavobacteriaceae</taxon>
        <taxon>Mesonia</taxon>
    </lineage>
</organism>
<sequence>MIRTVYISICIVFFISETLTGQVLGAAKEISGERRGELGINEPSENMQGVIDKREKPPVTDYKIISVRNDTSYVDTTLTIYKHYKYNSIRKDDVELLPFANVGQGYTRLAHQFSERKHLPGFGTEARENYLYKVDDIHYYNVPTPLTELFFKTTFEQGQNLDAFLTSNIAPNINFSLAYKSISSLGKYQHTRTRHGNFRTTVNYQSKNNRYDLKTHFVSQSLTNQENGGLTTLSTAQYLLGSKEYKDRSVLDVNYNDAENRLLSKRFFLKHDFKLIQSDSISQQHLKVGHKLSFTDKEFRFTQARASLLYGNTYEDTDLFDETEFQNLSNTLYLDYTQKTLGNIQFFATHTNYRYGYHRKLQLDTGIIPNYLKGDVINVGGVYKKHLKGITLNTEAAYNVSGDYKGYYLLADANYTANSLFTLGAKINMNAHEASYTKQLYQSDYVNYNWYNDFKPEKEQHIEAYIKHNTIGSLSAQVSQLKDYTYFGYVENPAYNPNAQDNLEPAFFAKPFQYHKNIKALKLKFSNKLNYAKFSLENTLLYQNVLEGEEVYKVSDFITRNSLYYSDYWFDKALYLQTGVTFKYFTSFYADNYDAVIADYVVQNNTELEGFYTADLFFNAKVRQTRIYFTLENFPTIFTNNGNFTAQGQPYRDFVIRFGLVWNFFL</sequence>
<accession>A0A840EPP5</accession>
<dbReference type="Proteomes" id="UP000553034">
    <property type="component" value="Unassembled WGS sequence"/>
</dbReference>
<dbReference type="Pfam" id="PF14121">
    <property type="entry name" value="Porin_10"/>
    <property type="match status" value="1"/>
</dbReference>
<keyword evidence="2" id="KW-1185">Reference proteome</keyword>
<reference evidence="1 2" key="1">
    <citation type="submission" date="2020-08" db="EMBL/GenBank/DDBJ databases">
        <title>Genomic Encyclopedia of Type Strains, Phase IV (KMG-IV): sequencing the most valuable type-strain genomes for metagenomic binning, comparative biology and taxonomic classification.</title>
        <authorList>
            <person name="Goeker M."/>
        </authorList>
    </citation>
    <scope>NUCLEOTIDE SEQUENCE [LARGE SCALE GENOMIC DNA]</scope>
    <source>
        <strain evidence="1 2">DSM 29568</strain>
    </source>
</reference>
<comment type="caution">
    <text evidence="1">The sequence shown here is derived from an EMBL/GenBank/DDBJ whole genome shotgun (WGS) entry which is preliminary data.</text>
</comment>
<dbReference type="AlphaFoldDB" id="A0A840EPP5"/>
<dbReference type="EMBL" id="JACIFO010000005">
    <property type="protein sequence ID" value="MBB4119055.1"/>
    <property type="molecule type" value="Genomic_DNA"/>
</dbReference>
<evidence type="ECO:0000313" key="2">
    <source>
        <dbReference type="Proteomes" id="UP000553034"/>
    </source>
</evidence>
<proteinExistence type="predicted"/>
<name>A0A840EPP5_9FLAO</name>
<dbReference type="InterPro" id="IPR025631">
    <property type="entry name" value="Porin_10"/>
</dbReference>
<gene>
    <name evidence="1" type="ORF">GGR32_001351</name>
</gene>
<protein>
    <recommendedName>
        <fullName evidence="3">Porin</fullName>
    </recommendedName>
</protein>
<evidence type="ECO:0000313" key="1">
    <source>
        <dbReference type="EMBL" id="MBB4119055.1"/>
    </source>
</evidence>
<evidence type="ECO:0008006" key="3">
    <source>
        <dbReference type="Google" id="ProtNLM"/>
    </source>
</evidence>
<dbReference type="RefSeq" id="WP_183477415.1">
    <property type="nucleotide sequence ID" value="NZ_JACIFO010000005.1"/>
</dbReference>